<keyword evidence="2" id="KW-1185">Reference proteome</keyword>
<dbReference type="Proteomes" id="UP001519287">
    <property type="component" value="Unassembled WGS sequence"/>
</dbReference>
<dbReference type="EMBL" id="JAGGLB010000001">
    <property type="protein sequence ID" value="MBP1988691.1"/>
    <property type="molecule type" value="Genomic_DNA"/>
</dbReference>
<comment type="caution">
    <text evidence="1">The sequence shown here is derived from an EMBL/GenBank/DDBJ whole genome shotgun (WGS) entry which is preliminary data.</text>
</comment>
<proteinExistence type="predicted"/>
<name>A0ABS4IP35_9BACL</name>
<protein>
    <submittedName>
        <fullName evidence="1">Uncharacterized protein</fullName>
    </submittedName>
</protein>
<evidence type="ECO:0000313" key="2">
    <source>
        <dbReference type="Proteomes" id="UP001519287"/>
    </source>
</evidence>
<accession>A0ABS4IP35</accession>
<reference evidence="1 2" key="1">
    <citation type="submission" date="2021-03" db="EMBL/GenBank/DDBJ databases">
        <title>Genomic Encyclopedia of Type Strains, Phase IV (KMG-IV): sequencing the most valuable type-strain genomes for metagenomic binning, comparative biology and taxonomic classification.</title>
        <authorList>
            <person name="Goeker M."/>
        </authorList>
    </citation>
    <scope>NUCLEOTIDE SEQUENCE [LARGE SCALE GENOMIC DNA]</scope>
    <source>
        <strain evidence="1 2">DSM 26048</strain>
    </source>
</reference>
<gene>
    <name evidence="1" type="ORF">J2Z66_000286</name>
</gene>
<organism evidence="1 2">
    <name type="scientific">Paenibacillus eucommiae</name>
    <dbReference type="NCBI Taxonomy" id="1355755"/>
    <lineage>
        <taxon>Bacteria</taxon>
        <taxon>Bacillati</taxon>
        <taxon>Bacillota</taxon>
        <taxon>Bacilli</taxon>
        <taxon>Bacillales</taxon>
        <taxon>Paenibacillaceae</taxon>
        <taxon>Paenibacillus</taxon>
    </lineage>
</organism>
<evidence type="ECO:0000313" key="1">
    <source>
        <dbReference type="EMBL" id="MBP1988691.1"/>
    </source>
</evidence>
<dbReference type="RefSeq" id="WP_209968951.1">
    <property type="nucleotide sequence ID" value="NZ_JAGGLB010000001.1"/>
</dbReference>
<sequence length="109" mass="10948">MNVLIFINGGSSKITNKKSETSSSSSGAAQGYVKAAVSISAVGTGYAQAKIQDSTLTLSYGGGANGKLGISATLTGGVSISGGGNMVNTAYYGQTYQGPYFTIVEGKFN</sequence>